<dbReference type="Gene3D" id="3.40.630.30">
    <property type="match status" value="1"/>
</dbReference>
<name>A0A3S0KEV8_9DEIO</name>
<dbReference type="PROSITE" id="PS51186">
    <property type="entry name" value="GNAT"/>
    <property type="match status" value="1"/>
</dbReference>
<dbReference type="RefSeq" id="WP_126353146.1">
    <property type="nucleotide sequence ID" value="NZ_CP086380.1"/>
</dbReference>
<sequence length="213" mass="23768">MFRRTPPPPALSCGQVQFLELRHLSRVQWQSLHALYRDPELAALNAAEPTRMPLWLFRLLLLAEQGRERVSFGVTLPTGELIGNAELYDFAPAHPEVATRATLGVMLAPPYWGHGYGRDTLYALLGWAFGVHKDGPDTPLERVRLTTLAHNNRALSAFLRAGFEEKGRFSRGRYPEVNMEVLRGVWLEEFQPQMSSGAAAARVAHDPQGDASP</sequence>
<proteinExistence type="predicted"/>
<dbReference type="InterPro" id="IPR016181">
    <property type="entry name" value="Acyl_CoA_acyltransferase"/>
</dbReference>
<dbReference type="OrthoDB" id="9795206at2"/>
<organism evidence="2 3">
    <name type="scientific">Deinococcus radiophilus</name>
    <dbReference type="NCBI Taxonomy" id="32062"/>
    <lineage>
        <taxon>Bacteria</taxon>
        <taxon>Thermotogati</taxon>
        <taxon>Deinococcota</taxon>
        <taxon>Deinococci</taxon>
        <taxon>Deinococcales</taxon>
        <taxon>Deinococcaceae</taxon>
        <taxon>Deinococcus</taxon>
    </lineage>
</organism>
<keyword evidence="2" id="KW-0808">Transferase</keyword>
<reference evidence="2 3" key="1">
    <citation type="submission" date="2018-12" db="EMBL/GenBank/DDBJ databases">
        <title>Deinococcus radiophilus ATCC 27603 genome sequencing and assembly.</title>
        <authorList>
            <person name="Maclea K.S."/>
            <person name="Maynard C.R."/>
        </authorList>
    </citation>
    <scope>NUCLEOTIDE SEQUENCE [LARGE SCALE GENOMIC DNA]</scope>
    <source>
        <strain evidence="2 3">ATCC 27603</strain>
    </source>
</reference>
<dbReference type="InterPro" id="IPR000182">
    <property type="entry name" value="GNAT_dom"/>
</dbReference>
<gene>
    <name evidence="2" type="ORF">EJ104_12030</name>
</gene>
<dbReference type="SUPFAM" id="SSF55729">
    <property type="entry name" value="Acyl-CoA N-acyltransferases (Nat)"/>
    <property type="match status" value="1"/>
</dbReference>
<dbReference type="InterPro" id="IPR051531">
    <property type="entry name" value="N-acetyltransferase"/>
</dbReference>
<dbReference type="GO" id="GO:0016747">
    <property type="term" value="F:acyltransferase activity, transferring groups other than amino-acyl groups"/>
    <property type="evidence" value="ECO:0007669"/>
    <property type="project" value="InterPro"/>
</dbReference>
<evidence type="ECO:0000313" key="2">
    <source>
        <dbReference type="EMBL" id="RTR25186.1"/>
    </source>
</evidence>
<dbReference type="PANTHER" id="PTHR43792:SF1">
    <property type="entry name" value="N-ACETYLTRANSFERASE DOMAIN-CONTAINING PROTEIN"/>
    <property type="match status" value="1"/>
</dbReference>
<dbReference type="AlphaFoldDB" id="A0A3S0KEV8"/>
<evidence type="ECO:0000259" key="1">
    <source>
        <dbReference type="PROSITE" id="PS51186"/>
    </source>
</evidence>
<protein>
    <submittedName>
        <fullName evidence="2">N-acetyltransferase</fullName>
    </submittedName>
</protein>
<feature type="domain" description="N-acetyltransferase" evidence="1">
    <location>
        <begin position="19"/>
        <end position="184"/>
    </location>
</feature>
<evidence type="ECO:0000313" key="3">
    <source>
        <dbReference type="Proteomes" id="UP000277766"/>
    </source>
</evidence>
<dbReference type="PANTHER" id="PTHR43792">
    <property type="entry name" value="GNAT FAMILY, PUTATIVE (AFU_ORTHOLOGUE AFUA_3G00765)-RELATED-RELATED"/>
    <property type="match status" value="1"/>
</dbReference>
<accession>A0A3S0KEV8</accession>
<dbReference type="Pfam" id="PF13302">
    <property type="entry name" value="Acetyltransf_3"/>
    <property type="match status" value="1"/>
</dbReference>
<keyword evidence="3" id="KW-1185">Reference proteome</keyword>
<dbReference type="Proteomes" id="UP000277766">
    <property type="component" value="Unassembled WGS sequence"/>
</dbReference>
<comment type="caution">
    <text evidence="2">The sequence shown here is derived from an EMBL/GenBank/DDBJ whole genome shotgun (WGS) entry which is preliminary data.</text>
</comment>
<dbReference type="EMBL" id="RXPE01000036">
    <property type="protein sequence ID" value="RTR25186.1"/>
    <property type="molecule type" value="Genomic_DNA"/>
</dbReference>